<dbReference type="SUPFAM" id="SSF51430">
    <property type="entry name" value="NAD(P)-linked oxidoreductase"/>
    <property type="match status" value="1"/>
</dbReference>
<dbReference type="OrthoDB" id="416253at2759"/>
<dbReference type="Gene3D" id="3.20.20.100">
    <property type="entry name" value="NADP-dependent oxidoreductase domain"/>
    <property type="match status" value="2"/>
</dbReference>
<accession>A0A0B7N4L8</accession>
<dbReference type="InterPro" id="IPR018170">
    <property type="entry name" value="Aldo/ket_reductase_CS"/>
</dbReference>
<proteinExistence type="predicted"/>
<dbReference type="PRINTS" id="PR00069">
    <property type="entry name" value="ALDKETRDTASE"/>
</dbReference>
<sequence length="284" mass="32045">MSNHKYVTLKHSGNKIPLVGYGTARIPANETENVVYNAIKAGNRLIDGALLYSNEPEVGRAVRKAIADGIVKREELFTPMATEFIDPKEGFGFLNSKKELNFVKAPLQDTWRELEDLVDAGLIRNIGISNFNVQSTLDLLTYARIPPSVLEIEHHPYLQQRRLVNWAQSQGIQVIAYASFGNAVFEKFPPGTEHLENLMKHSVIVSIAEKHKADAGQILLAWANHHNVIVIPKTVNIKRMKTNLDTYNIKLDNEDLQKIANLEANARFNDFFDNTYGFDFPLFA</sequence>
<organism evidence="3 4">
    <name type="scientific">Parasitella parasitica</name>
    <dbReference type="NCBI Taxonomy" id="35722"/>
    <lineage>
        <taxon>Eukaryota</taxon>
        <taxon>Fungi</taxon>
        <taxon>Fungi incertae sedis</taxon>
        <taxon>Mucoromycota</taxon>
        <taxon>Mucoromycotina</taxon>
        <taxon>Mucoromycetes</taxon>
        <taxon>Mucorales</taxon>
        <taxon>Mucorineae</taxon>
        <taxon>Mucoraceae</taxon>
        <taxon>Parasitella</taxon>
    </lineage>
</organism>
<evidence type="ECO:0000313" key="4">
    <source>
        <dbReference type="Proteomes" id="UP000054107"/>
    </source>
</evidence>
<dbReference type="GO" id="GO:0016491">
    <property type="term" value="F:oxidoreductase activity"/>
    <property type="evidence" value="ECO:0007669"/>
    <property type="project" value="InterPro"/>
</dbReference>
<dbReference type="InterPro" id="IPR020471">
    <property type="entry name" value="AKR"/>
</dbReference>
<dbReference type="PROSITE" id="PS00062">
    <property type="entry name" value="ALDOKETO_REDUCTASE_2"/>
    <property type="match status" value="1"/>
</dbReference>
<evidence type="ECO:0000313" key="3">
    <source>
        <dbReference type="EMBL" id="CEP10425.1"/>
    </source>
</evidence>
<dbReference type="PIRSF" id="PIRSF000097">
    <property type="entry name" value="AKR"/>
    <property type="match status" value="1"/>
</dbReference>
<dbReference type="InterPro" id="IPR023210">
    <property type="entry name" value="NADP_OxRdtase_dom"/>
</dbReference>
<gene>
    <name evidence="3" type="primary">PARPA_04107.1 scaffold 11792</name>
</gene>
<feature type="domain" description="NADP-dependent oxidoreductase" evidence="2">
    <location>
        <begin position="103"/>
        <end position="262"/>
    </location>
</feature>
<name>A0A0B7N4L8_9FUNG</name>
<dbReference type="EMBL" id="LN724120">
    <property type="protein sequence ID" value="CEP10425.1"/>
    <property type="molecule type" value="Genomic_DNA"/>
</dbReference>
<protein>
    <recommendedName>
        <fullName evidence="2">NADP-dependent oxidoreductase domain-containing protein</fullName>
    </recommendedName>
</protein>
<evidence type="ECO:0000256" key="1">
    <source>
        <dbReference type="PIRSR" id="PIRSR000097-1"/>
    </source>
</evidence>
<dbReference type="Proteomes" id="UP000054107">
    <property type="component" value="Unassembled WGS sequence"/>
</dbReference>
<dbReference type="STRING" id="35722.A0A0B7N4L8"/>
<evidence type="ECO:0000259" key="2">
    <source>
        <dbReference type="Pfam" id="PF00248"/>
    </source>
</evidence>
<feature type="active site" description="Proton donor" evidence="1">
    <location>
        <position position="52"/>
    </location>
</feature>
<reference evidence="3 4" key="1">
    <citation type="submission" date="2014-09" db="EMBL/GenBank/DDBJ databases">
        <authorList>
            <person name="Ellenberger Sabrina"/>
        </authorList>
    </citation>
    <scope>NUCLEOTIDE SEQUENCE [LARGE SCALE GENOMIC DNA]</scope>
    <source>
        <strain evidence="3 4">CBS 412.66</strain>
    </source>
</reference>
<dbReference type="Pfam" id="PF00248">
    <property type="entry name" value="Aldo_ket_red"/>
    <property type="match status" value="1"/>
</dbReference>
<keyword evidence="4" id="KW-1185">Reference proteome</keyword>
<dbReference type="AlphaFoldDB" id="A0A0B7N4L8"/>
<dbReference type="InterPro" id="IPR036812">
    <property type="entry name" value="NAD(P)_OxRdtase_dom_sf"/>
</dbReference>
<dbReference type="PANTHER" id="PTHR11732">
    <property type="entry name" value="ALDO/KETO REDUCTASE"/>
    <property type="match status" value="1"/>
</dbReference>